<keyword evidence="5" id="KW-1185">Reference proteome</keyword>
<evidence type="ECO:0000313" key="3">
    <source>
        <dbReference type="EMBL" id="CAF3770378.1"/>
    </source>
</evidence>
<dbReference type="Proteomes" id="UP000663842">
    <property type="component" value="Unassembled WGS sequence"/>
</dbReference>
<evidence type="ECO:0000313" key="2">
    <source>
        <dbReference type="EMBL" id="CAF2111677.1"/>
    </source>
</evidence>
<evidence type="ECO:0000313" key="5">
    <source>
        <dbReference type="Proteomes" id="UP000663866"/>
    </source>
</evidence>
<proteinExistence type="predicted"/>
<dbReference type="EMBL" id="CAJNRF010009590">
    <property type="protein sequence ID" value="CAF2111677.1"/>
    <property type="molecule type" value="Genomic_DNA"/>
</dbReference>
<reference evidence="1" key="1">
    <citation type="submission" date="2021-02" db="EMBL/GenBank/DDBJ databases">
        <authorList>
            <person name="Nowell W R."/>
        </authorList>
    </citation>
    <scope>NUCLEOTIDE SEQUENCE</scope>
</reference>
<protein>
    <recommendedName>
        <fullName evidence="7">NHL repeat containing protein</fullName>
    </recommendedName>
</protein>
<dbReference type="Gene3D" id="2.40.10.500">
    <property type="match status" value="3"/>
</dbReference>
<dbReference type="PANTHER" id="PTHR24104">
    <property type="entry name" value="E3 UBIQUITIN-PROTEIN LIGASE NHLRC1-RELATED"/>
    <property type="match status" value="1"/>
</dbReference>
<dbReference type="GO" id="GO:0008270">
    <property type="term" value="F:zinc ion binding"/>
    <property type="evidence" value="ECO:0007669"/>
    <property type="project" value="UniProtKB-KW"/>
</dbReference>
<dbReference type="Proteomes" id="UP000663866">
    <property type="component" value="Unassembled WGS sequence"/>
</dbReference>
<dbReference type="EMBL" id="CAJOBG010004256">
    <property type="protein sequence ID" value="CAF4102695.1"/>
    <property type="molecule type" value="Genomic_DNA"/>
</dbReference>
<evidence type="ECO:0008006" key="7">
    <source>
        <dbReference type="Google" id="ProtNLM"/>
    </source>
</evidence>
<evidence type="ECO:0000313" key="1">
    <source>
        <dbReference type="EMBL" id="CAF2063875.1"/>
    </source>
</evidence>
<evidence type="ECO:0000313" key="6">
    <source>
        <dbReference type="Proteomes" id="UP000663887"/>
    </source>
</evidence>
<gene>
    <name evidence="4" type="ORF">OVN521_LOCUS20975</name>
    <name evidence="3" type="ORF">UXM345_LOCUS3089</name>
    <name evidence="2" type="ORF">WKI299_LOCUS22376</name>
    <name evidence="1" type="ORF">XDN619_LOCUS11084</name>
</gene>
<dbReference type="InterPro" id="IPR050952">
    <property type="entry name" value="TRIM-NHL_E3_ligases"/>
</dbReference>
<dbReference type="SUPFAM" id="SSF101898">
    <property type="entry name" value="NHL repeat"/>
    <property type="match status" value="1"/>
</dbReference>
<dbReference type="AlphaFoldDB" id="A0A816QS38"/>
<comment type="caution">
    <text evidence="1">The sequence shown here is derived from an EMBL/GenBank/DDBJ whole genome shotgun (WGS) entry which is preliminary data.</text>
</comment>
<name>A0A816QS38_9BILA</name>
<dbReference type="EMBL" id="CAJOBF010000195">
    <property type="protein sequence ID" value="CAF3770378.1"/>
    <property type="molecule type" value="Genomic_DNA"/>
</dbReference>
<dbReference type="CDD" id="cd05819">
    <property type="entry name" value="NHL"/>
    <property type="match status" value="1"/>
</dbReference>
<accession>A0A816QS38</accession>
<evidence type="ECO:0000313" key="4">
    <source>
        <dbReference type="EMBL" id="CAF4102695.1"/>
    </source>
</evidence>
<organism evidence="1 6">
    <name type="scientific">Rotaria magnacalcarata</name>
    <dbReference type="NCBI Taxonomy" id="392030"/>
    <lineage>
        <taxon>Eukaryota</taxon>
        <taxon>Metazoa</taxon>
        <taxon>Spiralia</taxon>
        <taxon>Gnathifera</taxon>
        <taxon>Rotifera</taxon>
        <taxon>Eurotatoria</taxon>
        <taxon>Bdelloidea</taxon>
        <taxon>Philodinida</taxon>
        <taxon>Philodinidae</taxon>
        <taxon>Rotaria</taxon>
    </lineage>
</organism>
<dbReference type="Proteomes" id="UP000663887">
    <property type="component" value="Unassembled WGS sequence"/>
</dbReference>
<dbReference type="Proteomes" id="UP000663856">
    <property type="component" value="Unassembled WGS sequence"/>
</dbReference>
<dbReference type="PANTHER" id="PTHR24104:SF25">
    <property type="entry name" value="PROTEIN LIN-41"/>
    <property type="match status" value="1"/>
</dbReference>
<sequence length="269" mass="28076">MYISDSGNFRIMYYLLNAASGTLVAGTGVGGTALNQLAVTGIRYLYVDVNQSIYINDAYNNRIVRWASGGSTGVLKAGTGTGGSALTQVNYPYGIWVDSTSNIFVTELSNHRVTKWAPSSSTGVVVAGVSGSSGLTTNLLFSPAGLYYDEANQDLYIANNGASTVVKWTAGASNGTIVAGVSGSTGSSANKLNGPTGITLDQWKNLYVNDRGNNRIQFFCHGSLTGVTIAGNGTGGTLLSGPYDVKLDSKQNVYVPEYGGGRVTKFAKL</sequence>
<dbReference type="EMBL" id="CAJNRG010004193">
    <property type="protein sequence ID" value="CAF2063875.1"/>
    <property type="molecule type" value="Genomic_DNA"/>
</dbReference>